<proteinExistence type="inferred from homology"/>
<name>A0ABP7NL34_9MICO</name>
<evidence type="ECO:0000256" key="2">
    <source>
        <dbReference type="ARBA" id="ARBA00022801"/>
    </source>
</evidence>
<dbReference type="Pfam" id="PF00232">
    <property type="entry name" value="Glyco_hydro_1"/>
    <property type="match status" value="1"/>
</dbReference>
<dbReference type="EC" id="3.2.1.21" evidence="7"/>
<dbReference type="InterPro" id="IPR017736">
    <property type="entry name" value="Glyco_hydro_1_beta-glucosidase"/>
</dbReference>
<organism evidence="8 9">
    <name type="scientific">Microbacterium soli</name>
    <dbReference type="NCBI Taxonomy" id="446075"/>
    <lineage>
        <taxon>Bacteria</taxon>
        <taxon>Bacillati</taxon>
        <taxon>Actinomycetota</taxon>
        <taxon>Actinomycetes</taxon>
        <taxon>Micrococcales</taxon>
        <taxon>Microbacteriaceae</taxon>
        <taxon>Microbacterium</taxon>
    </lineage>
</organism>
<protein>
    <recommendedName>
        <fullName evidence="7">Beta-glucosidase</fullName>
        <ecNumber evidence="7">3.2.1.21</ecNumber>
    </recommendedName>
</protein>
<dbReference type="NCBIfam" id="TIGR03356">
    <property type="entry name" value="BGL"/>
    <property type="match status" value="1"/>
</dbReference>
<evidence type="ECO:0000256" key="1">
    <source>
        <dbReference type="ARBA" id="ARBA00010838"/>
    </source>
</evidence>
<evidence type="ECO:0000313" key="8">
    <source>
        <dbReference type="EMBL" id="GAA3949317.1"/>
    </source>
</evidence>
<keyword evidence="9" id="KW-1185">Reference proteome</keyword>
<comment type="caution">
    <text evidence="8">The sequence shown here is derived from an EMBL/GenBank/DDBJ whole genome shotgun (WGS) entry which is preliminary data.</text>
</comment>
<dbReference type="EMBL" id="BAABCP010000002">
    <property type="protein sequence ID" value="GAA3949317.1"/>
    <property type="molecule type" value="Genomic_DNA"/>
</dbReference>
<comment type="catalytic activity">
    <reaction evidence="7">
        <text>Hydrolysis of terminal, non-reducing beta-D-glucosyl residues with release of beta-D-glucose.</text>
        <dbReference type="EC" id="3.2.1.21"/>
    </reaction>
</comment>
<dbReference type="PRINTS" id="PR00131">
    <property type="entry name" value="GLHYDRLASE1"/>
</dbReference>
<dbReference type="SUPFAM" id="SSF51445">
    <property type="entry name" value="(Trans)glycosidases"/>
    <property type="match status" value="1"/>
</dbReference>
<dbReference type="Gene3D" id="3.20.20.80">
    <property type="entry name" value="Glycosidases"/>
    <property type="match status" value="1"/>
</dbReference>
<dbReference type="InterPro" id="IPR001360">
    <property type="entry name" value="Glyco_hydro_1"/>
</dbReference>
<dbReference type="PANTHER" id="PTHR10353">
    <property type="entry name" value="GLYCOSYL HYDROLASE"/>
    <property type="match status" value="1"/>
</dbReference>
<evidence type="ECO:0000256" key="6">
    <source>
        <dbReference type="ARBA" id="ARBA00023326"/>
    </source>
</evidence>
<keyword evidence="5 7" id="KW-0326">Glycosidase</keyword>
<evidence type="ECO:0000256" key="3">
    <source>
        <dbReference type="ARBA" id="ARBA00023001"/>
    </source>
</evidence>
<keyword evidence="6" id="KW-0624">Polysaccharide degradation</keyword>
<keyword evidence="3" id="KW-0136">Cellulose degradation</keyword>
<evidence type="ECO:0000256" key="4">
    <source>
        <dbReference type="ARBA" id="ARBA00023277"/>
    </source>
</evidence>
<dbReference type="PANTHER" id="PTHR10353:SF36">
    <property type="entry name" value="LP05116P"/>
    <property type="match status" value="1"/>
</dbReference>
<sequence length="453" mass="49523">MVHSQSAIPLPAQLRWSVATSAFQIEGSRRADGSGRSIWDDFVDRPGAVVDGSTAEPACDSYRRTTEDIELVAGLGVDAYRFSIPWSRVQPGGSGPVNRAALDHYSRFVDGLLQRGITPQPTLYHWELPSEIEADGGWLSRDTAARFADYAALVTDGIGDRVHDWYTINEPAMTTLQGYGIGDLAPARRLLFDALPTVHHQLLAHAWAASALRAAGARRVGLTNNHTQVLPGGDTDADLAAAHVYDTLHNRLFSEPLLAGTYPDLEVFGLPALPVLDGDLESIASSTDFYGMNFYNPTTVGAADPDDPLPFALLPTPDVPTTGFGWPIMPEALRDFLVDLARRHPNLPPIVIAENGASFPEPSTAGRVEDDERIGFLSAHLAAIAEAMAQGVQVEEYTVWSLLDNFEWADGHTQRFGLVHVDFQTGIRTPKASYDWYRDRIRASRENRRGSGR</sequence>
<keyword evidence="2 7" id="KW-0378">Hydrolase</keyword>
<keyword evidence="4" id="KW-0119">Carbohydrate metabolism</keyword>
<comment type="similarity">
    <text evidence="1 7">Belongs to the glycosyl hydrolase 1 family.</text>
</comment>
<dbReference type="Proteomes" id="UP001501591">
    <property type="component" value="Unassembled WGS sequence"/>
</dbReference>
<accession>A0ABP7NL34</accession>
<reference evidence="9" key="1">
    <citation type="journal article" date="2019" name="Int. J. Syst. Evol. Microbiol.">
        <title>The Global Catalogue of Microorganisms (GCM) 10K type strain sequencing project: providing services to taxonomists for standard genome sequencing and annotation.</title>
        <authorList>
            <consortium name="The Broad Institute Genomics Platform"/>
            <consortium name="The Broad Institute Genome Sequencing Center for Infectious Disease"/>
            <person name="Wu L."/>
            <person name="Ma J."/>
        </authorList>
    </citation>
    <scope>NUCLEOTIDE SEQUENCE [LARGE SCALE GENOMIC DNA]</scope>
    <source>
        <strain evidence="9">JCM 17024</strain>
    </source>
</reference>
<evidence type="ECO:0000256" key="7">
    <source>
        <dbReference type="RuleBase" id="RU361175"/>
    </source>
</evidence>
<dbReference type="RefSeq" id="WP_425562781.1">
    <property type="nucleotide sequence ID" value="NZ_BAABCP010000002.1"/>
</dbReference>
<gene>
    <name evidence="8" type="ORF">GCM10022383_28820</name>
</gene>
<evidence type="ECO:0000256" key="5">
    <source>
        <dbReference type="ARBA" id="ARBA00023295"/>
    </source>
</evidence>
<evidence type="ECO:0000313" key="9">
    <source>
        <dbReference type="Proteomes" id="UP001501591"/>
    </source>
</evidence>
<dbReference type="InterPro" id="IPR017853">
    <property type="entry name" value="GH"/>
</dbReference>